<gene>
    <name evidence="2" type="ORF">HMPREF3192_00797</name>
</gene>
<dbReference type="PANTHER" id="PTHR42912">
    <property type="entry name" value="METHYLTRANSFERASE"/>
    <property type="match status" value="1"/>
</dbReference>
<feature type="domain" description="Methyltransferase type 11" evidence="1">
    <location>
        <begin position="52"/>
        <end position="146"/>
    </location>
</feature>
<keyword evidence="2" id="KW-0489">Methyltransferase</keyword>
<reference evidence="3" key="1">
    <citation type="submission" date="2016-01" db="EMBL/GenBank/DDBJ databases">
        <authorList>
            <person name="Mitreva M."/>
            <person name="Pepin K.H."/>
            <person name="Mihindukulasuriya K.A."/>
            <person name="Fulton R."/>
            <person name="Fronick C."/>
            <person name="O'Laughlin M."/>
            <person name="Miner T."/>
            <person name="Herter B."/>
            <person name="Rosa B.A."/>
            <person name="Cordes M."/>
            <person name="Tomlinson C."/>
            <person name="Wollam A."/>
            <person name="Palsikar V.B."/>
            <person name="Mardis E.R."/>
            <person name="Wilson R.K."/>
        </authorList>
    </citation>
    <scope>NUCLEOTIDE SEQUENCE [LARGE SCALE GENOMIC DNA]</scope>
    <source>
        <strain evidence="3">DNF00019</strain>
    </source>
</reference>
<dbReference type="Gene3D" id="3.40.50.150">
    <property type="entry name" value="Vaccinia Virus protein VP39"/>
    <property type="match status" value="1"/>
</dbReference>
<proteinExistence type="predicted"/>
<dbReference type="InterPro" id="IPR013216">
    <property type="entry name" value="Methyltransf_11"/>
</dbReference>
<sequence>MATPAFEDKNIATVPGHWLLARLGKRVLRPGGLALTKAMLRQAHVTDADIVEIAPGIGRTAQEILQMQPKSYRGIDANPDAVALVNNIVAAKGSCQLGCAQKTDLASSSADVVVGEAMLTMQTLEDKKAIIGEAFRILRPGGRYAIHELGLLPDDIDDELKKHIHQDVTRAIKVQARPLTTSEWTQLLVNAGFVVRFTQTAPMLLMDPRRNLADEGFVRVLRILKNALTIPGALSRVKQMRATFARYKDSLCGIALVAEKPKK</sequence>
<accession>A0A133XUT3</accession>
<evidence type="ECO:0000313" key="3">
    <source>
        <dbReference type="Proteomes" id="UP000070675"/>
    </source>
</evidence>
<dbReference type="Proteomes" id="UP000070675">
    <property type="component" value="Unassembled WGS sequence"/>
</dbReference>
<protein>
    <submittedName>
        <fullName evidence="2">Methyltransferase domain protein</fullName>
    </submittedName>
</protein>
<comment type="caution">
    <text evidence="2">The sequence shown here is derived from an EMBL/GenBank/DDBJ whole genome shotgun (WGS) entry which is preliminary data.</text>
</comment>
<dbReference type="PANTHER" id="PTHR42912:SF95">
    <property type="entry name" value="METHYLTRANSFERASE TYPE 11 DOMAIN-CONTAINING PROTEIN"/>
    <property type="match status" value="1"/>
</dbReference>
<dbReference type="AlphaFoldDB" id="A0A133XUT3"/>
<dbReference type="SUPFAM" id="SSF53335">
    <property type="entry name" value="S-adenosyl-L-methionine-dependent methyltransferases"/>
    <property type="match status" value="1"/>
</dbReference>
<dbReference type="STRING" id="1393034.HMPREF3192_00797"/>
<dbReference type="PATRIC" id="fig|1393034.3.peg.771"/>
<dbReference type="InterPro" id="IPR029063">
    <property type="entry name" value="SAM-dependent_MTases_sf"/>
</dbReference>
<keyword evidence="2" id="KW-0808">Transferase</keyword>
<evidence type="ECO:0000259" key="1">
    <source>
        <dbReference type="Pfam" id="PF08241"/>
    </source>
</evidence>
<dbReference type="OrthoDB" id="5566900at2"/>
<dbReference type="CDD" id="cd02440">
    <property type="entry name" value="AdoMet_MTases"/>
    <property type="match status" value="1"/>
</dbReference>
<evidence type="ECO:0000313" key="2">
    <source>
        <dbReference type="EMBL" id="KXB34698.1"/>
    </source>
</evidence>
<keyword evidence="3" id="KW-1185">Reference proteome</keyword>
<dbReference type="InterPro" id="IPR050508">
    <property type="entry name" value="Methyltransf_Superfamily"/>
</dbReference>
<name>A0A133XUT3_9ACTN</name>
<organism evidence="2 3">
    <name type="scientific">Atopobium deltae</name>
    <dbReference type="NCBI Taxonomy" id="1393034"/>
    <lineage>
        <taxon>Bacteria</taxon>
        <taxon>Bacillati</taxon>
        <taxon>Actinomycetota</taxon>
        <taxon>Coriobacteriia</taxon>
        <taxon>Coriobacteriales</taxon>
        <taxon>Atopobiaceae</taxon>
        <taxon>Atopobium</taxon>
    </lineage>
</organism>
<dbReference type="Pfam" id="PF08241">
    <property type="entry name" value="Methyltransf_11"/>
    <property type="match status" value="1"/>
</dbReference>
<dbReference type="GO" id="GO:0008757">
    <property type="term" value="F:S-adenosylmethionine-dependent methyltransferase activity"/>
    <property type="evidence" value="ECO:0007669"/>
    <property type="project" value="InterPro"/>
</dbReference>
<dbReference type="RefSeq" id="WP_066305379.1">
    <property type="nucleotide sequence ID" value="NZ_KQ959492.1"/>
</dbReference>
<dbReference type="EMBL" id="LSCR01000012">
    <property type="protein sequence ID" value="KXB34698.1"/>
    <property type="molecule type" value="Genomic_DNA"/>
</dbReference>
<dbReference type="GO" id="GO:0032259">
    <property type="term" value="P:methylation"/>
    <property type="evidence" value="ECO:0007669"/>
    <property type="project" value="UniProtKB-KW"/>
</dbReference>